<evidence type="ECO:0000313" key="3">
    <source>
        <dbReference type="Proteomes" id="UP000273001"/>
    </source>
</evidence>
<comment type="similarity">
    <text evidence="1">Belongs to the HyuE racemase family.</text>
</comment>
<dbReference type="EMBL" id="CP032514">
    <property type="protein sequence ID" value="AYD90662.1"/>
    <property type="molecule type" value="Genomic_DNA"/>
</dbReference>
<accession>A0ABM6Z5Z1</accession>
<evidence type="ECO:0000256" key="1">
    <source>
        <dbReference type="ARBA" id="ARBA00038414"/>
    </source>
</evidence>
<dbReference type="InterPro" id="IPR053714">
    <property type="entry name" value="Iso_Racemase_Enz_sf"/>
</dbReference>
<dbReference type="PANTHER" id="PTHR28047">
    <property type="entry name" value="PROTEIN DCG1"/>
    <property type="match status" value="1"/>
</dbReference>
<evidence type="ECO:0000313" key="2">
    <source>
        <dbReference type="EMBL" id="AYD90662.1"/>
    </source>
</evidence>
<organism evidence="2 3">
    <name type="scientific">Actinomyces lilanjuaniae</name>
    <dbReference type="NCBI Taxonomy" id="2321394"/>
    <lineage>
        <taxon>Bacteria</taxon>
        <taxon>Bacillati</taxon>
        <taxon>Actinomycetota</taxon>
        <taxon>Actinomycetes</taxon>
        <taxon>Actinomycetales</taxon>
        <taxon>Actinomycetaceae</taxon>
        <taxon>Actinomyces</taxon>
    </lineage>
</organism>
<protein>
    <submittedName>
        <fullName evidence="2">Asp/Glu/hydantoin racemase</fullName>
    </submittedName>
</protein>
<dbReference type="RefSeq" id="WP_120205610.1">
    <property type="nucleotide sequence ID" value="NZ_CP032514.1"/>
</dbReference>
<dbReference type="InterPro" id="IPR052186">
    <property type="entry name" value="Hydantoin_racemase-like"/>
</dbReference>
<dbReference type="Gene3D" id="3.40.50.12500">
    <property type="match status" value="1"/>
</dbReference>
<sequence>MKILAVNVNTTSSMTDSICQAAAAVARSGTNVVGLTPVVGADSVEGGFESYLAAAAVMDAVVTYQGGADAVILAGFGDHGKEGLMELLEVPVVDITEAAVHTAMLLGRRFSVVTTLDRTVPHIEDRLLCFGLLSHCTSVRATGLGVLELEDTTRAREAIAHQARLAVEQDLAEVVVLGCGGMAGLDAVLAEELGVPVVEGVAAAVKTAELLVDLGLRTSKVRTYAEPRPKRLSGWPLSAEVVEVT</sequence>
<dbReference type="PANTHER" id="PTHR28047:SF5">
    <property type="entry name" value="PROTEIN DCG1"/>
    <property type="match status" value="1"/>
</dbReference>
<reference evidence="2 3" key="1">
    <citation type="submission" date="2018-09" db="EMBL/GenBank/DDBJ databases">
        <authorList>
            <person name="Li J."/>
        </authorList>
    </citation>
    <scope>NUCLEOTIDE SEQUENCE [LARGE SCALE GENOMIC DNA]</scope>
    <source>
        <strain evidence="2 3">2129</strain>
    </source>
</reference>
<gene>
    <name evidence="2" type="ORF">D5R93_12820</name>
</gene>
<dbReference type="Proteomes" id="UP000273001">
    <property type="component" value="Chromosome"/>
</dbReference>
<name>A0ABM6Z5Z1_9ACTO</name>
<keyword evidence="3" id="KW-1185">Reference proteome</keyword>
<proteinExistence type="inferred from homology"/>
<dbReference type="Pfam" id="PF01177">
    <property type="entry name" value="Asp_Glu_race"/>
    <property type="match status" value="1"/>
</dbReference>
<dbReference type="InterPro" id="IPR015942">
    <property type="entry name" value="Asp/Glu/hydantoin_racemase"/>
</dbReference>